<dbReference type="HAMAP" id="MF_00244">
    <property type="entry name" value="NaMN_adenylyltr"/>
    <property type="match status" value="1"/>
</dbReference>
<dbReference type="PANTHER" id="PTHR39321">
    <property type="entry name" value="NICOTINATE-NUCLEOTIDE ADENYLYLTRANSFERASE-RELATED"/>
    <property type="match status" value="1"/>
</dbReference>
<dbReference type="InterPro" id="IPR004821">
    <property type="entry name" value="Cyt_trans-like"/>
</dbReference>
<protein>
    <recommendedName>
        <fullName evidence="8">Cytidyltransferase-like domain-containing protein</fullName>
    </recommendedName>
</protein>
<dbReference type="Pfam" id="PF01467">
    <property type="entry name" value="CTP_transf_like"/>
    <property type="match status" value="1"/>
</dbReference>
<evidence type="ECO:0000256" key="3">
    <source>
        <dbReference type="ARBA" id="ARBA00022679"/>
    </source>
</evidence>
<evidence type="ECO:0000256" key="1">
    <source>
        <dbReference type="ARBA" id="ARBA00004790"/>
    </source>
</evidence>
<dbReference type="NCBIfam" id="TIGR00482">
    <property type="entry name" value="nicotinate (nicotinamide) nucleotide adenylyltransferase"/>
    <property type="match status" value="1"/>
</dbReference>
<name>X1E2R1_9ZZZZ</name>
<keyword evidence="7" id="KW-0520">NAD</keyword>
<dbReference type="NCBIfam" id="TIGR00125">
    <property type="entry name" value="cyt_tran_rel"/>
    <property type="match status" value="1"/>
</dbReference>
<evidence type="ECO:0000256" key="7">
    <source>
        <dbReference type="ARBA" id="ARBA00023027"/>
    </source>
</evidence>
<keyword evidence="5" id="KW-0547">Nucleotide-binding</keyword>
<evidence type="ECO:0000256" key="2">
    <source>
        <dbReference type="ARBA" id="ARBA00022642"/>
    </source>
</evidence>
<keyword evidence="2" id="KW-0662">Pyridine nucleotide biosynthesis</keyword>
<dbReference type="SUPFAM" id="SSF52374">
    <property type="entry name" value="Nucleotidylyl transferase"/>
    <property type="match status" value="1"/>
</dbReference>
<dbReference type="InterPro" id="IPR014729">
    <property type="entry name" value="Rossmann-like_a/b/a_fold"/>
</dbReference>
<evidence type="ECO:0000313" key="9">
    <source>
        <dbReference type="EMBL" id="GAH27546.1"/>
    </source>
</evidence>
<dbReference type="InterPro" id="IPR005248">
    <property type="entry name" value="NadD/NMNAT"/>
</dbReference>
<dbReference type="CDD" id="cd02165">
    <property type="entry name" value="NMNAT"/>
    <property type="match status" value="1"/>
</dbReference>
<comment type="pathway">
    <text evidence="1">Cofactor biosynthesis; NAD(+) biosynthesis.</text>
</comment>
<proteinExistence type="inferred from homology"/>
<evidence type="ECO:0000259" key="8">
    <source>
        <dbReference type="Pfam" id="PF01467"/>
    </source>
</evidence>
<evidence type="ECO:0000256" key="6">
    <source>
        <dbReference type="ARBA" id="ARBA00022840"/>
    </source>
</evidence>
<dbReference type="GO" id="GO:0005524">
    <property type="term" value="F:ATP binding"/>
    <property type="evidence" value="ECO:0007669"/>
    <property type="project" value="UniProtKB-KW"/>
</dbReference>
<dbReference type="EMBL" id="BARU01000981">
    <property type="protein sequence ID" value="GAH27546.1"/>
    <property type="molecule type" value="Genomic_DNA"/>
</dbReference>
<keyword evidence="6" id="KW-0067">ATP-binding</keyword>
<dbReference type="Gene3D" id="3.40.50.620">
    <property type="entry name" value="HUPs"/>
    <property type="match status" value="1"/>
</dbReference>
<keyword evidence="4" id="KW-0548">Nucleotidyltransferase</keyword>
<evidence type="ECO:0000256" key="4">
    <source>
        <dbReference type="ARBA" id="ARBA00022695"/>
    </source>
</evidence>
<dbReference type="NCBIfam" id="NF000840">
    <property type="entry name" value="PRK00071.1-3"/>
    <property type="match status" value="1"/>
</dbReference>
<keyword evidence="3" id="KW-0808">Transferase</keyword>
<feature type="domain" description="Cytidyltransferase-like" evidence="8">
    <location>
        <begin position="5"/>
        <end position="173"/>
    </location>
</feature>
<dbReference type="UniPathway" id="UPA00253"/>
<evidence type="ECO:0000256" key="5">
    <source>
        <dbReference type="ARBA" id="ARBA00022741"/>
    </source>
</evidence>
<gene>
    <name evidence="9" type="ORF">S03H2_02811</name>
</gene>
<dbReference type="GO" id="GO:0009435">
    <property type="term" value="P:NAD+ biosynthetic process"/>
    <property type="evidence" value="ECO:0007669"/>
    <property type="project" value="UniProtKB-UniPathway"/>
</dbReference>
<dbReference type="AlphaFoldDB" id="X1E2R1"/>
<dbReference type="GO" id="GO:0070566">
    <property type="term" value="F:adenylyltransferase activity"/>
    <property type="evidence" value="ECO:0007669"/>
    <property type="project" value="UniProtKB-ARBA"/>
</dbReference>
<sequence length="201" mass="22445">MNIGVLGGTFDPIHIGHLILAEEVRAGLNLAEILFVPAGQPWLKVDSPISPAEHRVEMVRLALADKSYFKLSTMEIERAGPTYTVDTIAELKAQLGIGDELFFILGWDNLAELPQWRQPSRLITMCRLVAVPRPDYPLPDLIALEASIPGLSQRVTLMDRPEIDISASAIRDRVAQGLSIHHLVPEPVDEYIRQHKLYLTQ</sequence>
<reference evidence="9" key="1">
    <citation type="journal article" date="2014" name="Front. Microbiol.">
        <title>High frequency of phylogenetically diverse reductive dehalogenase-homologous genes in deep subseafloor sedimentary metagenomes.</title>
        <authorList>
            <person name="Kawai M."/>
            <person name="Futagami T."/>
            <person name="Toyoda A."/>
            <person name="Takaki Y."/>
            <person name="Nishi S."/>
            <person name="Hori S."/>
            <person name="Arai W."/>
            <person name="Tsubouchi T."/>
            <person name="Morono Y."/>
            <person name="Uchiyama I."/>
            <person name="Ito T."/>
            <person name="Fujiyama A."/>
            <person name="Inagaki F."/>
            <person name="Takami H."/>
        </authorList>
    </citation>
    <scope>NUCLEOTIDE SEQUENCE</scope>
    <source>
        <strain evidence="9">Expedition CK06-06</strain>
    </source>
</reference>
<comment type="caution">
    <text evidence="9">The sequence shown here is derived from an EMBL/GenBank/DDBJ whole genome shotgun (WGS) entry which is preliminary data.</text>
</comment>
<accession>X1E2R1</accession>
<dbReference type="PANTHER" id="PTHR39321:SF3">
    <property type="entry name" value="PHOSPHOPANTETHEINE ADENYLYLTRANSFERASE"/>
    <property type="match status" value="1"/>
</dbReference>
<organism evidence="9">
    <name type="scientific">marine sediment metagenome</name>
    <dbReference type="NCBI Taxonomy" id="412755"/>
    <lineage>
        <taxon>unclassified sequences</taxon>
        <taxon>metagenomes</taxon>
        <taxon>ecological metagenomes</taxon>
    </lineage>
</organism>